<evidence type="ECO:0000259" key="3">
    <source>
        <dbReference type="Pfam" id="PF13305"/>
    </source>
</evidence>
<accession>A0ABU2JAV5</accession>
<keyword evidence="5" id="KW-1185">Reference proteome</keyword>
<organism evidence="4 5">
    <name type="scientific">Jatrophihabitans lederbergiae</name>
    <dbReference type="NCBI Taxonomy" id="3075547"/>
    <lineage>
        <taxon>Bacteria</taxon>
        <taxon>Bacillati</taxon>
        <taxon>Actinomycetota</taxon>
        <taxon>Actinomycetes</taxon>
        <taxon>Jatrophihabitantales</taxon>
        <taxon>Jatrophihabitantaceae</taxon>
        <taxon>Jatrophihabitans</taxon>
    </lineage>
</organism>
<keyword evidence="1" id="KW-0805">Transcription regulation</keyword>
<evidence type="ECO:0000256" key="2">
    <source>
        <dbReference type="ARBA" id="ARBA00023163"/>
    </source>
</evidence>
<sequence>MTLEDSTVLIDLGPIRDAAVEQLAARRTVKLAPSTLATASSQDPDKIRRAFPDSNAVLSALVLGAYNDMSDAAEAAIVPGDSPLQRWIAISRGVRAWALGHPDEYSLIWGQPVPDFSAPPETMAAGARTVLALLATLHEALAAGELLGGEDDLPLPPAMAANVTALAEGLLNGLPDWVIARMLVAWTQLHGMVGFEVNGHIAGVAGDPEAFFDHAAAQMGRYVGLSR</sequence>
<proteinExistence type="predicted"/>
<comment type="caution">
    <text evidence="4">The sequence shown here is derived from an EMBL/GenBank/DDBJ whole genome shotgun (WGS) entry which is preliminary data.</text>
</comment>
<dbReference type="InterPro" id="IPR036271">
    <property type="entry name" value="Tet_transcr_reg_TetR-rel_C_sf"/>
</dbReference>
<evidence type="ECO:0000313" key="4">
    <source>
        <dbReference type="EMBL" id="MDT0262120.1"/>
    </source>
</evidence>
<evidence type="ECO:0000256" key="1">
    <source>
        <dbReference type="ARBA" id="ARBA00023015"/>
    </source>
</evidence>
<feature type="domain" description="HTH-type transcriptional regulator MT1864/Rv1816-like C-terminal" evidence="3">
    <location>
        <begin position="87"/>
        <end position="218"/>
    </location>
</feature>
<dbReference type="SUPFAM" id="SSF48498">
    <property type="entry name" value="Tetracyclin repressor-like, C-terminal domain"/>
    <property type="match status" value="1"/>
</dbReference>
<dbReference type="Proteomes" id="UP001183176">
    <property type="component" value="Unassembled WGS sequence"/>
</dbReference>
<dbReference type="EMBL" id="JAVREH010000014">
    <property type="protein sequence ID" value="MDT0262120.1"/>
    <property type="molecule type" value="Genomic_DNA"/>
</dbReference>
<keyword evidence="2" id="KW-0804">Transcription</keyword>
<dbReference type="InterPro" id="IPR025996">
    <property type="entry name" value="MT1864/Rv1816-like_C"/>
</dbReference>
<reference evidence="5" key="1">
    <citation type="submission" date="2023-07" db="EMBL/GenBank/DDBJ databases">
        <title>30 novel species of actinomycetes from the DSMZ collection.</title>
        <authorList>
            <person name="Nouioui I."/>
        </authorList>
    </citation>
    <scope>NUCLEOTIDE SEQUENCE [LARGE SCALE GENOMIC DNA]</scope>
    <source>
        <strain evidence="5">DSM 44399</strain>
    </source>
</reference>
<protein>
    <submittedName>
        <fullName evidence="4">TetR-like C-terminal domain-containing protein</fullName>
    </submittedName>
</protein>
<name>A0ABU2JAV5_9ACTN</name>
<dbReference type="RefSeq" id="WP_311423271.1">
    <property type="nucleotide sequence ID" value="NZ_JAVREH010000014.1"/>
</dbReference>
<gene>
    <name evidence="4" type="ORF">RM423_12025</name>
</gene>
<dbReference type="Pfam" id="PF13305">
    <property type="entry name" value="TetR_C_33"/>
    <property type="match status" value="1"/>
</dbReference>
<evidence type="ECO:0000313" key="5">
    <source>
        <dbReference type="Proteomes" id="UP001183176"/>
    </source>
</evidence>
<dbReference type="Gene3D" id="1.10.357.10">
    <property type="entry name" value="Tetracycline Repressor, domain 2"/>
    <property type="match status" value="1"/>
</dbReference>